<dbReference type="EMBL" id="OU342829">
    <property type="protein sequence ID" value="CAG7580214.1"/>
    <property type="molecule type" value="Genomic_DNA"/>
</dbReference>
<proteinExistence type="predicted"/>
<protein>
    <submittedName>
        <fullName evidence="1">Putative Fn3-like protein</fullName>
    </submittedName>
</protein>
<organism evidence="1">
    <name type="scientific">uncultured marine phage</name>
    <dbReference type="NCBI Taxonomy" id="707152"/>
    <lineage>
        <taxon>Viruses</taxon>
        <taxon>environmental samples</taxon>
    </lineage>
</organism>
<sequence length="291" mass="32246">MNLMKKLLSIFLFLIPMVCISQVNDLCTGSITISDFGCWDGDNTGASDDVPSCSGCQSPNCGRWDEVWFDITPTTSSLTYTLTGSGSFSDMSIVLYSVPSSGCPGNGDDLQSDCGAPPIDGTFTGLTPGTTYYLAISGVDNEEGEFNICFGTSLPIELTSFNGTNEEVFNRIQWVTASETNNDSFFLERSENGEDWEIISEQAGAGNSTSELKYEYIDRDYKKVINYYRLTQLDYNGEYDRSEIFSIDNRKKEPPTIIKVINLMNQEVDDTYEGIRVIIYSDGSQIKKIGK</sequence>
<name>A0A8D9C9S7_9VIRU</name>
<accession>A0A8D9C9S7</accession>
<evidence type="ECO:0000313" key="1">
    <source>
        <dbReference type="EMBL" id="CAG7580214.1"/>
    </source>
</evidence>
<gene>
    <name evidence="1" type="ORF">SLAVMIC_00304</name>
</gene>
<reference evidence="1" key="1">
    <citation type="submission" date="2021-06" db="EMBL/GenBank/DDBJ databases">
        <authorList>
            <person name="Gannon L."/>
            <person name="Redgwell R T."/>
            <person name="Michniewski S."/>
            <person name="Harrison D C."/>
            <person name="Millard A."/>
        </authorList>
    </citation>
    <scope>NUCLEOTIDE SEQUENCE</scope>
</reference>